<gene>
    <name evidence="1" type="ORF">GCM10023311_24950</name>
</gene>
<comment type="caution">
    <text evidence="1">The sequence shown here is derived from an EMBL/GenBank/DDBJ whole genome shotgun (WGS) entry which is preliminary data.</text>
</comment>
<name>A0ABP9FFF2_9FLAO</name>
<evidence type="ECO:0008006" key="3">
    <source>
        <dbReference type="Google" id="ProtNLM"/>
    </source>
</evidence>
<keyword evidence="2" id="KW-1185">Reference proteome</keyword>
<accession>A0ABP9FFF2</accession>
<dbReference type="Proteomes" id="UP001500433">
    <property type="component" value="Unassembled WGS sequence"/>
</dbReference>
<sequence>MNNNLEVITLTKKNLKEAIHQNKYWGNTYEAPFSKNKAKWMIENNRAQDDDILAVLGYENHAIVAFVSLVPDWVKTKNDGVKNIFWSQRWWAKDAYKDTILPTYAKSISLKESNNQVLIKFLGDNTKAYYEKQPFTKFSERKRYIIIFSLDYDILIYKKKSLKKIATLLKVLDRISHKMISSINTLKNKQKTRNLEFAYVSSIDKNTWHFIEKQCYHDIIPKTQDYINWQISNKQYHVVNDEANKPNNTCLLSSIANNIYNLNFLVKKERKTIGFISGFVSGNRFIVRYFCANDNHFDDCVDALIKNFIKTKCTLLQTENSILGERINNRYLAVYTDAKQLFSLVHNDVGESFKNVVVNDQDGNFF</sequence>
<reference evidence="2" key="1">
    <citation type="journal article" date="2019" name="Int. J. Syst. Evol. Microbiol.">
        <title>The Global Catalogue of Microorganisms (GCM) 10K type strain sequencing project: providing services to taxonomists for standard genome sequencing and annotation.</title>
        <authorList>
            <consortium name="The Broad Institute Genomics Platform"/>
            <consortium name="The Broad Institute Genome Sequencing Center for Infectious Disease"/>
            <person name="Wu L."/>
            <person name="Ma J."/>
        </authorList>
    </citation>
    <scope>NUCLEOTIDE SEQUENCE [LARGE SCALE GENOMIC DNA]</scope>
    <source>
        <strain evidence="2">JCM 18274</strain>
    </source>
</reference>
<protein>
    <recommendedName>
        <fullName evidence="3">GNAT family N-acetyltransferase</fullName>
    </recommendedName>
</protein>
<organism evidence="1 2">
    <name type="scientific">Flaviramulus aquimarinus</name>
    <dbReference type="NCBI Taxonomy" id="1170456"/>
    <lineage>
        <taxon>Bacteria</taxon>
        <taxon>Pseudomonadati</taxon>
        <taxon>Bacteroidota</taxon>
        <taxon>Flavobacteriia</taxon>
        <taxon>Flavobacteriales</taxon>
        <taxon>Flavobacteriaceae</taxon>
        <taxon>Flaviramulus</taxon>
    </lineage>
</organism>
<evidence type="ECO:0000313" key="2">
    <source>
        <dbReference type="Proteomes" id="UP001500433"/>
    </source>
</evidence>
<dbReference type="EMBL" id="BAABJH010000006">
    <property type="protein sequence ID" value="GAA4898823.1"/>
    <property type="molecule type" value="Genomic_DNA"/>
</dbReference>
<proteinExistence type="predicted"/>
<evidence type="ECO:0000313" key="1">
    <source>
        <dbReference type="EMBL" id="GAA4898823.1"/>
    </source>
</evidence>
<dbReference type="RefSeq" id="WP_345274486.1">
    <property type="nucleotide sequence ID" value="NZ_BAABJH010000006.1"/>
</dbReference>